<evidence type="ECO:0000256" key="3">
    <source>
        <dbReference type="ARBA" id="ARBA00022475"/>
    </source>
</evidence>
<evidence type="ECO:0000256" key="4">
    <source>
        <dbReference type="ARBA" id="ARBA00022692"/>
    </source>
</evidence>
<feature type="transmembrane region" description="Helical" evidence="7">
    <location>
        <begin position="384"/>
        <end position="401"/>
    </location>
</feature>
<dbReference type="InterPro" id="IPR010290">
    <property type="entry name" value="TM_effector"/>
</dbReference>
<reference evidence="8 9" key="1">
    <citation type="submission" date="2019-03" db="EMBL/GenBank/DDBJ databases">
        <title>Genomic Encyclopedia of Type Strains, Phase IV (KMG-IV): sequencing the most valuable type-strain genomes for metagenomic binning, comparative biology and taxonomic classification.</title>
        <authorList>
            <person name="Goeker M."/>
        </authorList>
    </citation>
    <scope>NUCLEOTIDE SEQUENCE [LARGE SCALE GENOMIC DNA]</scope>
    <source>
        <strain evidence="8 9">DSM 45765</strain>
    </source>
</reference>
<feature type="transmembrane region" description="Helical" evidence="7">
    <location>
        <begin position="316"/>
        <end position="336"/>
    </location>
</feature>
<feature type="transmembrane region" description="Helical" evidence="7">
    <location>
        <begin position="228"/>
        <end position="251"/>
    </location>
</feature>
<evidence type="ECO:0000313" key="8">
    <source>
        <dbReference type="EMBL" id="TCP55178.1"/>
    </source>
</evidence>
<evidence type="ECO:0000256" key="5">
    <source>
        <dbReference type="ARBA" id="ARBA00022989"/>
    </source>
</evidence>
<feature type="transmembrane region" description="Helical" evidence="7">
    <location>
        <begin position="54"/>
        <end position="74"/>
    </location>
</feature>
<comment type="subcellular location">
    <subcellularLocation>
        <location evidence="1">Cell membrane</location>
        <topology evidence="1">Multi-pass membrane protein</topology>
    </subcellularLocation>
</comment>
<dbReference type="CDD" id="cd06173">
    <property type="entry name" value="MFS_MefA_like"/>
    <property type="match status" value="1"/>
</dbReference>
<evidence type="ECO:0000256" key="7">
    <source>
        <dbReference type="SAM" id="Phobius"/>
    </source>
</evidence>
<proteinExistence type="predicted"/>
<evidence type="ECO:0000313" key="9">
    <source>
        <dbReference type="Proteomes" id="UP000294911"/>
    </source>
</evidence>
<dbReference type="PANTHER" id="PTHR23513">
    <property type="entry name" value="INTEGRAL MEMBRANE EFFLUX PROTEIN-RELATED"/>
    <property type="match status" value="1"/>
</dbReference>
<dbReference type="Proteomes" id="UP000294911">
    <property type="component" value="Unassembled WGS sequence"/>
</dbReference>
<evidence type="ECO:0000256" key="2">
    <source>
        <dbReference type="ARBA" id="ARBA00022448"/>
    </source>
</evidence>
<dbReference type="GO" id="GO:0005886">
    <property type="term" value="C:plasma membrane"/>
    <property type="evidence" value="ECO:0007669"/>
    <property type="project" value="UniProtKB-SubCell"/>
</dbReference>
<dbReference type="SUPFAM" id="SSF103473">
    <property type="entry name" value="MFS general substrate transporter"/>
    <property type="match status" value="1"/>
</dbReference>
<keyword evidence="3" id="KW-1003">Cell membrane</keyword>
<dbReference type="PANTHER" id="PTHR23513:SF6">
    <property type="entry name" value="MAJOR FACILITATOR SUPERFAMILY ASSOCIATED DOMAIN-CONTAINING PROTEIN"/>
    <property type="match status" value="1"/>
</dbReference>
<keyword evidence="2" id="KW-0813">Transport</keyword>
<evidence type="ECO:0000256" key="1">
    <source>
        <dbReference type="ARBA" id="ARBA00004651"/>
    </source>
</evidence>
<organism evidence="8 9">
    <name type="scientific">Tamaricihabitans halophyticus</name>
    <dbReference type="NCBI Taxonomy" id="1262583"/>
    <lineage>
        <taxon>Bacteria</taxon>
        <taxon>Bacillati</taxon>
        <taxon>Actinomycetota</taxon>
        <taxon>Actinomycetes</taxon>
        <taxon>Pseudonocardiales</taxon>
        <taxon>Pseudonocardiaceae</taxon>
        <taxon>Tamaricihabitans</taxon>
    </lineage>
</organism>
<feature type="transmembrane region" description="Helical" evidence="7">
    <location>
        <begin position="357"/>
        <end position="378"/>
    </location>
</feature>
<dbReference type="Gene3D" id="1.20.1250.20">
    <property type="entry name" value="MFS general substrate transporter like domains"/>
    <property type="match status" value="1"/>
</dbReference>
<dbReference type="OrthoDB" id="9815525at2"/>
<gene>
    <name evidence="8" type="ORF">EV191_102390</name>
</gene>
<keyword evidence="9" id="KW-1185">Reference proteome</keyword>
<feature type="transmembrane region" description="Helical" evidence="7">
    <location>
        <begin position="109"/>
        <end position="129"/>
    </location>
</feature>
<comment type="caution">
    <text evidence="8">The sequence shown here is derived from an EMBL/GenBank/DDBJ whole genome shotgun (WGS) entry which is preliminary data.</text>
</comment>
<protein>
    <submittedName>
        <fullName evidence="8">Putative MFS family arabinose efflux permease</fullName>
    </submittedName>
</protein>
<name>A0A4R2R125_9PSEU</name>
<keyword evidence="5 7" id="KW-1133">Transmembrane helix</keyword>
<accession>A0A4R2R125</accession>
<dbReference type="Pfam" id="PF05977">
    <property type="entry name" value="MFS_3"/>
    <property type="match status" value="1"/>
</dbReference>
<dbReference type="RefSeq" id="WP_132876534.1">
    <property type="nucleotide sequence ID" value="NZ_SLXQ01000002.1"/>
</dbReference>
<feature type="transmembrane region" description="Helical" evidence="7">
    <location>
        <begin position="292"/>
        <end position="310"/>
    </location>
</feature>
<feature type="transmembrane region" description="Helical" evidence="7">
    <location>
        <begin position="257"/>
        <end position="280"/>
    </location>
</feature>
<dbReference type="AlphaFoldDB" id="A0A4R2R125"/>
<keyword evidence="4 7" id="KW-0812">Transmembrane</keyword>
<dbReference type="InterPro" id="IPR036259">
    <property type="entry name" value="MFS_trans_sf"/>
</dbReference>
<sequence length="425" mass="45719">MSESPAPVALTRHAGFLRFWAGDTASQFGTYTVQAVLPLLAIGSLGASAFELGLLNAASTFAFLLIGLPVGAWLDRLRRRPVMIIADLSRGLLLLSVPVAAWFDALSMTQLLIVALLVGAGTVFFDIAAQPYLANLIHRQQLPDGFAKLESTRSISEMSAPAMGGWLIQFAGAANAVLSTCVGYFASVLFLFRIKHVETVPERQHTGRLRTEIVEGLRFVFTHPTIRPLVATGATANLFESMLGALLALYLVQELGLSAGVVGLVLASGGLGSLLGALTASWWMRTFGQVRTMWLVLVTVQPLMLLLPLAQPEIGVALAFVGYIALIYAVVVYDIAQVSYRQMICPDRLRGRMTATMRFVIWGVLPIGALLGGVVGEWLGVRPAIWISTGGSILSVLWVLCSPLRRMRDVPADATPEPPSTPDPR</sequence>
<keyword evidence="6 7" id="KW-0472">Membrane</keyword>
<dbReference type="EMBL" id="SLXQ01000002">
    <property type="protein sequence ID" value="TCP55178.1"/>
    <property type="molecule type" value="Genomic_DNA"/>
</dbReference>
<evidence type="ECO:0000256" key="6">
    <source>
        <dbReference type="ARBA" id="ARBA00023136"/>
    </source>
</evidence>